<dbReference type="Proteomes" id="UP000747542">
    <property type="component" value="Unassembled WGS sequence"/>
</dbReference>
<evidence type="ECO:0000313" key="2">
    <source>
        <dbReference type="EMBL" id="KAG7174753.1"/>
    </source>
</evidence>
<proteinExistence type="predicted"/>
<comment type="caution">
    <text evidence="2">The sequence shown here is derived from an EMBL/GenBank/DDBJ whole genome shotgun (WGS) entry which is preliminary data.</text>
</comment>
<protein>
    <submittedName>
        <fullName evidence="2">Uncharacterized protein</fullName>
    </submittedName>
</protein>
<evidence type="ECO:0000256" key="1">
    <source>
        <dbReference type="SAM" id="MobiDB-lite"/>
    </source>
</evidence>
<sequence length="168" mass="18244">MALKNVIAAGFIVGVNNHVPPPPHKRPVATPDKNVIAAGFIVGVNNHVPPPPHKRPVATPDVVEMDPEQRRGKVKDKGDRDPEVEVVPPELNNRDFTATEAEGGHPLPEPESSAPDQNPGFNMMAEVQRTVTEMLEAYFTKGKKGKQHDMTAPVGYCSVKTTTILLPH</sequence>
<reference evidence="2" key="1">
    <citation type="journal article" date="2021" name="Sci. Adv.">
        <title>The American lobster genome reveals insights on longevity, neural, and immune adaptations.</title>
        <authorList>
            <person name="Polinski J.M."/>
            <person name="Zimin A.V."/>
            <person name="Clark K.F."/>
            <person name="Kohn A.B."/>
            <person name="Sadowski N."/>
            <person name="Timp W."/>
            <person name="Ptitsyn A."/>
            <person name="Khanna P."/>
            <person name="Romanova D.Y."/>
            <person name="Williams P."/>
            <person name="Greenwood S.J."/>
            <person name="Moroz L.L."/>
            <person name="Walt D.R."/>
            <person name="Bodnar A.G."/>
        </authorList>
    </citation>
    <scope>NUCLEOTIDE SEQUENCE</scope>
    <source>
        <strain evidence="2">GMGI-L3</strain>
    </source>
</reference>
<feature type="compositionally biased region" description="Basic and acidic residues" evidence="1">
    <location>
        <begin position="67"/>
        <end position="83"/>
    </location>
</feature>
<organism evidence="2 3">
    <name type="scientific">Homarus americanus</name>
    <name type="common">American lobster</name>
    <dbReference type="NCBI Taxonomy" id="6706"/>
    <lineage>
        <taxon>Eukaryota</taxon>
        <taxon>Metazoa</taxon>
        <taxon>Ecdysozoa</taxon>
        <taxon>Arthropoda</taxon>
        <taxon>Crustacea</taxon>
        <taxon>Multicrustacea</taxon>
        <taxon>Malacostraca</taxon>
        <taxon>Eumalacostraca</taxon>
        <taxon>Eucarida</taxon>
        <taxon>Decapoda</taxon>
        <taxon>Pleocyemata</taxon>
        <taxon>Astacidea</taxon>
        <taxon>Nephropoidea</taxon>
        <taxon>Nephropidae</taxon>
        <taxon>Homarus</taxon>
    </lineage>
</organism>
<name>A0A8J5TLF1_HOMAM</name>
<keyword evidence="3" id="KW-1185">Reference proteome</keyword>
<dbReference type="AlphaFoldDB" id="A0A8J5TLF1"/>
<accession>A0A8J5TLF1</accession>
<gene>
    <name evidence="2" type="ORF">Hamer_G018066</name>
</gene>
<dbReference type="EMBL" id="JAHLQT010007025">
    <property type="protein sequence ID" value="KAG7174753.1"/>
    <property type="molecule type" value="Genomic_DNA"/>
</dbReference>
<evidence type="ECO:0000313" key="3">
    <source>
        <dbReference type="Proteomes" id="UP000747542"/>
    </source>
</evidence>
<feature type="region of interest" description="Disordered" evidence="1">
    <location>
        <begin position="46"/>
        <end position="118"/>
    </location>
</feature>